<sequence length="177" mass="20782">MMLQFQKKRPRCVSSDERDELHTKLQQKIRTLQQKLRRTKTKMNTMHDVIQFLEEKLVLNPKESEALLSTLNNTQLIFLYNFQDNIKSAPSARRYSDEIKEFALTLYFYSPWAYKYVRSLVPLPNPSLTRKWSSSFKCDPGFIDEAFTSLSQKVAQSNNDKDCCLVIDAMSIRKQTI</sequence>
<evidence type="ECO:0000259" key="2">
    <source>
        <dbReference type="Pfam" id="PF21787"/>
    </source>
</evidence>
<gene>
    <name evidence="3" type="ORF">PACLA_8A041145</name>
</gene>
<comment type="caution">
    <text evidence="3">The sequence shown here is derived from an EMBL/GenBank/DDBJ whole genome shotgun (WGS) entry which is preliminary data.</text>
</comment>
<dbReference type="AlphaFoldDB" id="A0A6S7GSB2"/>
<dbReference type="InterPro" id="IPR048365">
    <property type="entry name" value="TNP-like_RNaseH_N"/>
</dbReference>
<organism evidence="3 4">
    <name type="scientific">Paramuricea clavata</name>
    <name type="common">Red gorgonian</name>
    <name type="synonym">Violescent sea-whip</name>
    <dbReference type="NCBI Taxonomy" id="317549"/>
    <lineage>
        <taxon>Eukaryota</taxon>
        <taxon>Metazoa</taxon>
        <taxon>Cnidaria</taxon>
        <taxon>Anthozoa</taxon>
        <taxon>Octocorallia</taxon>
        <taxon>Malacalcyonacea</taxon>
        <taxon>Plexauridae</taxon>
        <taxon>Paramuricea</taxon>
    </lineage>
</organism>
<evidence type="ECO:0000313" key="4">
    <source>
        <dbReference type="Proteomes" id="UP001152795"/>
    </source>
</evidence>
<dbReference type="OrthoDB" id="7312725at2759"/>
<proteinExistence type="predicted"/>
<dbReference type="Pfam" id="PF12017">
    <property type="entry name" value="Tnp_P_element"/>
    <property type="match status" value="1"/>
</dbReference>
<dbReference type="Proteomes" id="UP001152795">
    <property type="component" value="Unassembled WGS sequence"/>
</dbReference>
<evidence type="ECO:0000313" key="3">
    <source>
        <dbReference type="EMBL" id="CAB3994515.1"/>
    </source>
</evidence>
<keyword evidence="4" id="KW-1185">Reference proteome</keyword>
<dbReference type="InterPro" id="IPR021896">
    <property type="entry name" value="THAP9-like_HTH"/>
</dbReference>
<evidence type="ECO:0000259" key="1">
    <source>
        <dbReference type="Pfam" id="PF12017"/>
    </source>
</evidence>
<feature type="domain" description="Transposable element P transposase-like RNase H" evidence="2">
    <location>
        <begin position="138"/>
        <end position="176"/>
    </location>
</feature>
<reference evidence="3" key="1">
    <citation type="submission" date="2020-04" db="EMBL/GenBank/DDBJ databases">
        <authorList>
            <person name="Alioto T."/>
            <person name="Alioto T."/>
            <person name="Gomez Garrido J."/>
        </authorList>
    </citation>
    <scope>NUCLEOTIDE SEQUENCE</scope>
    <source>
        <strain evidence="3">A484AB</strain>
    </source>
</reference>
<accession>A0A6S7GSB2</accession>
<feature type="domain" description="THAP9-like helix-turn-helix" evidence="1">
    <location>
        <begin position="53"/>
        <end position="132"/>
    </location>
</feature>
<dbReference type="EMBL" id="CACRXK020002480">
    <property type="protein sequence ID" value="CAB3994515.1"/>
    <property type="molecule type" value="Genomic_DNA"/>
</dbReference>
<dbReference type="Pfam" id="PF21787">
    <property type="entry name" value="TNP-like_RNaseH_N"/>
    <property type="match status" value="1"/>
</dbReference>
<protein>
    <submittedName>
        <fullName evidence="3">THAP domain-containing 9, partial</fullName>
    </submittedName>
</protein>
<name>A0A6S7GSB2_PARCT</name>